<dbReference type="PROSITE" id="PS50084">
    <property type="entry name" value="KH_TYPE_1"/>
    <property type="match status" value="2"/>
</dbReference>
<keyword evidence="3" id="KW-0472">Membrane</keyword>
<dbReference type="SMART" id="SM00322">
    <property type="entry name" value="KH"/>
    <property type="match status" value="2"/>
</dbReference>
<dbReference type="InterPro" id="IPR036612">
    <property type="entry name" value="KH_dom_type_1_sf"/>
</dbReference>
<keyword evidence="3" id="KW-1133">Transmembrane helix</keyword>
<keyword evidence="3" id="KW-0812">Transmembrane</keyword>
<dbReference type="InterPro" id="IPR035437">
    <property type="entry name" value="SNase_OB-fold_sf"/>
</dbReference>
<name>A0ABM1ADZ9_APLCA</name>
<feature type="transmembrane region" description="Helical" evidence="3">
    <location>
        <begin position="6"/>
        <end position="27"/>
    </location>
</feature>
<dbReference type="Proteomes" id="UP000694888">
    <property type="component" value="Unplaced"/>
</dbReference>
<evidence type="ECO:0000256" key="3">
    <source>
        <dbReference type="SAM" id="Phobius"/>
    </source>
</evidence>
<accession>A0ABM1ADZ9</accession>
<evidence type="ECO:0000259" key="4">
    <source>
        <dbReference type="SMART" id="SM00322"/>
    </source>
</evidence>
<evidence type="ECO:0000313" key="6">
    <source>
        <dbReference type="RefSeq" id="XP_012945877.1"/>
    </source>
</evidence>
<dbReference type="RefSeq" id="XP_012945877.1">
    <property type="nucleotide sequence ID" value="XM_013090423.1"/>
</dbReference>
<feature type="compositionally biased region" description="Low complexity" evidence="2">
    <location>
        <begin position="461"/>
        <end position="488"/>
    </location>
</feature>
<protein>
    <submittedName>
        <fullName evidence="6">Tudor and KH domain-containing protein</fullName>
    </submittedName>
</protein>
<dbReference type="Gene3D" id="2.40.50.90">
    <property type="match status" value="1"/>
</dbReference>
<keyword evidence="1" id="KW-0694">RNA-binding</keyword>
<dbReference type="SUPFAM" id="SSF54791">
    <property type="entry name" value="Eukaryotic type KH-domain (KH-domain type I)"/>
    <property type="match status" value="2"/>
</dbReference>
<gene>
    <name evidence="6" type="primary">LOC101858322</name>
</gene>
<feature type="domain" description="K Homology" evidence="4">
    <location>
        <begin position="47"/>
        <end position="121"/>
    </location>
</feature>
<dbReference type="PANTHER" id="PTHR22948:SF18">
    <property type="entry name" value="TUDOR AND KH DOMAIN-CONTAINING PROTEIN"/>
    <property type="match status" value="1"/>
</dbReference>
<dbReference type="GeneID" id="101858322"/>
<organism evidence="5 6">
    <name type="scientific">Aplysia californica</name>
    <name type="common">California sea hare</name>
    <dbReference type="NCBI Taxonomy" id="6500"/>
    <lineage>
        <taxon>Eukaryota</taxon>
        <taxon>Metazoa</taxon>
        <taxon>Spiralia</taxon>
        <taxon>Lophotrochozoa</taxon>
        <taxon>Mollusca</taxon>
        <taxon>Gastropoda</taxon>
        <taxon>Heterobranchia</taxon>
        <taxon>Euthyneura</taxon>
        <taxon>Tectipleura</taxon>
        <taxon>Aplysiida</taxon>
        <taxon>Aplysioidea</taxon>
        <taxon>Aplysiidae</taxon>
        <taxon>Aplysia</taxon>
    </lineage>
</organism>
<feature type="region of interest" description="Disordered" evidence="2">
    <location>
        <begin position="459"/>
        <end position="497"/>
    </location>
</feature>
<dbReference type="Pfam" id="PF00013">
    <property type="entry name" value="KH_1"/>
    <property type="match status" value="2"/>
</dbReference>
<dbReference type="InterPro" id="IPR004088">
    <property type="entry name" value="KH_dom_type_1"/>
</dbReference>
<dbReference type="Gene3D" id="2.30.30.140">
    <property type="match status" value="1"/>
</dbReference>
<dbReference type="Pfam" id="PF00567">
    <property type="entry name" value="TUDOR"/>
    <property type="match status" value="1"/>
</dbReference>
<dbReference type="SUPFAM" id="SSF63748">
    <property type="entry name" value="Tudor/PWWP/MBT"/>
    <property type="match status" value="1"/>
</dbReference>
<dbReference type="Gene3D" id="3.30.1370.10">
    <property type="entry name" value="K Homology domain, type 1"/>
    <property type="match status" value="2"/>
</dbReference>
<proteinExistence type="predicted"/>
<sequence length="497" mass="54285">MPSVGVVGQVCAALLLPAGSLLLYWLYRRSAPSDEEVYGGQRVVTARNTVLEVCVPQRAVGAVIGRQGARIKEIQKSCGARVTFKDRGVGDGDGGSHRVAVIYGTLDAAHQAELLIQQVIAEVKEPITEQVDVPGYSLGRIIGKGGSSIREMCRVSGARINVDRYEGSADPRALRTVTLTGSQQQIDVALEMLEEKLEEEEKFRDKMSVMAANREGRSLPPQREPLKVTSVAVKETSWEEEEADAATLRQEKLPLTDGYVEVYVSGVEHPGHLWLQILGSKALHLETLQAELTAWVSTPEARTKFAVTSVTPGQLVAAQYEPDDPTFYRARVLGEVVGESVGESVGLLDLYFVDYGDNCLAPPSRVFQLRSDFQSFPFQAVECGLADVIPTGGESCEWEEGTVSVFEDLSQCARWKTLHARVVSHATRGQLLPLIELLDCSGEQTVNIGQELVRRGLAQRSQVSQSQDTQSQDTQSQDTQSQDTQSQDTHSDARGKS</sequence>
<dbReference type="InterPro" id="IPR002999">
    <property type="entry name" value="Tudor"/>
</dbReference>
<reference evidence="6" key="1">
    <citation type="submission" date="2025-08" db="UniProtKB">
        <authorList>
            <consortium name="RefSeq"/>
        </authorList>
    </citation>
    <scope>IDENTIFICATION</scope>
</reference>
<dbReference type="PANTHER" id="PTHR22948">
    <property type="entry name" value="TUDOR DOMAIN CONTAINING PROTEIN"/>
    <property type="match status" value="1"/>
</dbReference>
<keyword evidence="5" id="KW-1185">Reference proteome</keyword>
<dbReference type="InterPro" id="IPR004087">
    <property type="entry name" value="KH_dom"/>
</dbReference>
<feature type="domain" description="K Homology" evidence="4">
    <location>
        <begin position="125"/>
        <end position="198"/>
    </location>
</feature>
<evidence type="ECO:0000256" key="2">
    <source>
        <dbReference type="SAM" id="MobiDB-lite"/>
    </source>
</evidence>
<evidence type="ECO:0000256" key="1">
    <source>
        <dbReference type="PROSITE-ProRule" id="PRU00117"/>
    </source>
</evidence>
<evidence type="ECO:0000313" key="5">
    <source>
        <dbReference type="Proteomes" id="UP000694888"/>
    </source>
</evidence>
<dbReference type="InterPro" id="IPR050621">
    <property type="entry name" value="Tudor_domain_containing"/>
</dbReference>